<organism evidence="3 4">
    <name type="scientific">Trichoderma lentiforme</name>
    <dbReference type="NCBI Taxonomy" id="1567552"/>
    <lineage>
        <taxon>Eukaryota</taxon>
        <taxon>Fungi</taxon>
        <taxon>Dikarya</taxon>
        <taxon>Ascomycota</taxon>
        <taxon>Pezizomycotina</taxon>
        <taxon>Sordariomycetes</taxon>
        <taxon>Hypocreomycetidae</taxon>
        <taxon>Hypocreales</taxon>
        <taxon>Hypocreaceae</taxon>
        <taxon>Trichoderma</taxon>
    </lineage>
</organism>
<dbReference type="SUPFAM" id="SSF110004">
    <property type="entry name" value="Glycolipid transfer protein, GLTP"/>
    <property type="match status" value="1"/>
</dbReference>
<dbReference type="PANTHER" id="PTHR10219:SF25">
    <property type="entry name" value="PLECKSTRIN HOMOLOGY DOMAIN-CONTAINING FAMILY A MEMBER 8"/>
    <property type="match status" value="1"/>
</dbReference>
<gene>
    <name evidence="3" type="ORF">CFAM422_005508</name>
</gene>
<keyword evidence="1" id="KW-0813">Transport</keyword>
<dbReference type="InterPro" id="IPR014830">
    <property type="entry name" value="Glycolipid_transfer_prot_dom"/>
</dbReference>
<keyword evidence="4" id="KW-1185">Reference proteome</keyword>
<dbReference type="Gene3D" id="1.10.3520.10">
    <property type="entry name" value="Glycolipid transfer protein"/>
    <property type="match status" value="1"/>
</dbReference>
<dbReference type="GO" id="GO:1902388">
    <property type="term" value="F:ceramide 1-phosphate transfer activity"/>
    <property type="evidence" value="ECO:0007669"/>
    <property type="project" value="TreeGrafter"/>
</dbReference>
<proteinExistence type="predicted"/>
<dbReference type="Proteomes" id="UP000801864">
    <property type="component" value="Unassembled WGS sequence"/>
</dbReference>
<dbReference type="GO" id="GO:0016020">
    <property type="term" value="C:membrane"/>
    <property type="evidence" value="ECO:0007669"/>
    <property type="project" value="TreeGrafter"/>
</dbReference>
<dbReference type="Pfam" id="PF08718">
    <property type="entry name" value="GLTP"/>
    <property type="match status" value="1"/>
</dbReference>
<feature type="domain" description="Glycolipid transfer protein" evidence="2">
    <location>
        <begin position="33"/>
        <end position="182"/>
    </location>
</feature>
<dbReference type="FunFam" id="1.10.3520.10:FF:000001">
    <property type="entry name" value="Pleckstrin domain-containing family A member 8"/>
    <property type="match status" value="1"/>
</dbReference>
<evidence type="ECO:0000313" key="4">
    <source>
        <dbReference type="Proteomes" id="UP000801864"/>
    </source>
</evidence>
<evidence type="ECO:0000256" key="1">
    <source>
        <dbReference type="ARBA" id="ARBA00022448"/>
    </source>
</evidence>
<dbReference type="AlphaFoldDB" id="A0A9P4XFW9"/>
<evidence type="ECO:0000259" key="2">
    <source>
        <dbReference type="Pfam" id="PF08718"/>
    </source>
</evidence>
<dbReference type="InterPro" id="IPR036497">
    <property type="entry name" value="GLTP_sf"/>
</dbReference>
<name>A0A9P4XFW9_9HYPO</name>
<evidence type="ECO:0000313" key="3">
    <source>
        <dbReference type="EMBL" id="KAF3072446.1"/>
    </source>
</evidence>
<dbReference type="EMBL" id="QLNT01000008">
    <property type="protein sequence ID" value="KAF3072446.1"/>
    <property type="molecule type" value="Genomic_DNA"/>
</dbReference>
<dbReference type="PANTHER" id="PTHR10219">
    <property type="entry name" value="GLYCOLIPID TRANSFER PROTEIN-RELATED"/>
    <property type="match status" value="1"/>
</dbReference>
<reference evidence="3 4" key="1">
    <citation type="submission" date="2018-06" db="EMBL/GenBank/DDBJ databases">
        <title>Genome analysis of cellulolytic fungus Trichoderma lentiforme CFAM-422.</title>
        <authorList>
            <person name="Steindorff A.S."/>
            <person name="Formighieri E.F."/>
            <person name="Midorikawa G.E.O."/>
            <person name="Tamietti M.S."/>
            <person name="Ramos E.Z."/>
            <person name="Silva A.S."/>
            <person name="Bon E.P.S."/>
            <person name="Mendes T.D."/>
            <person name="Damaso M.C.T."/>
            <person name="Favaro L.C.L."/>
        </authorList>
    </citation>
    <scope>NUCLEOTIDE SEQUENCE [LARGE SCALE GENOMIC DNA]</scope>
    <source>
        <strain evidence="3 4">CFAM-422</strain>
    </source>
</reference>
<sequence>MSALAIPEGATIVHTFKQSFVDVPIDAEKGNAIATTQFLDAAESLTTMFDVLGSVAFSPVKNDMLGNVKKLRERQLAAPAESENIQDLVRNELKTKKHTATEGLLWLVRVVSLTMDSRISGLEFTCLALSANVANPSEELADSFRNAYGSTLKPHHSFLIKPVFSAAMSACPYRNDFYTKLGADQDKVSTDLRVYLAALDKIVGILKGFVESKEAKW</sequence>
<protein>
    <submittedName>
        <fullName evidence="3">Pleckstrin domain-containing family A member 8</fullName>
    </submittedName>
</protein>
<accession>A0A9P4XFW9</accession>
<dbReference type="GO" id="GO:1902387">
    <property type="term" value="F:ceramide 1-phosphate binding"/>
    <property type="evidence" value="ECO:0007669"/>
    <property type="project" value="TreeGrafter"/>
</dbReference>
<dbReference type="GO" id="GO:0005829">
    <property type="term" value="C:cytosol"/>
    <property type="evidence" value="ECO:0007669"/>
    <property type="project" value="TreeGrafter"/>
</dbReference>
<comment type="caution">
    <text evidence="3">The sequence shown here is derived from an EMBL/GenBank/DDBJ whole genome shotgun (WGS) entry which is preliminary data.</text>
</comment>